<keyword evidence="6 7" id="KW-0472">Membrane</keyword>
<dbReference type="InterPro" id="IPR050330">
    <property type="entry name" value="Bact_OuterMem_StrucFunc"/>
</dbReference>
<dbReference type="PROSITE" id="PS51123">
    <property type="entry name" value="OMPA_2"/>
    <property type="match status" value="1"/>
</dbReference>
<evidence type="ECO:0000256" key="9">
    <source>
        <dbReference type="SAM" id="Phobius"/>
    </source>
</evidence>
<dbReference type="CDD" id="cd07185">
    <property type="entry name" value="OmpA_C-like"/>
    <property type="match status" value="1"/>
</dbReference>
<evidence type="ECO:0000256" key="3">
    <source>
        <dbReference type="ARBA" id="ARBA00022475"/>
    </source>
</evidence>
<feature type="transmembrane region" description="Helical" evidence="9">
    <location>
        <begin position="26"/>
        <end position="49"/>
    </location>
</feature>
<evidence type="ECO:0000256" key="5">
    <source>
        <dbReference type="ARBA" id="ARBA00022989"/>
    </source>
</evidence>
<comment type="similarity">
    <text evidence="2">Belongs to the MotB family.</text>
</comment>
<dbReference type="PANTHER" id="PTHR30329">
    <property type="entry name" value="STATOR ELEMENT OF FLAGELLAR MOTOR COMPLEX"/>
    <property type="match status" value="1"/>
</dbReference>
<dbReference type="Pfam" id="PF13677">
    <property type="entry name" value="MotB_plug"/>
    <property type="match status" value="1"/>
</dbReference>
<evidence type="ECO:0000256" key="1">
    <source>
        <dbReference type="ARBA" id="ARBA00004162"/>
    </source>
</evidence>
<dbReference type="Pfam" id="PF00691">
    <property type="entry name" value="OmpA"/>
    <property type="match status" value="1"/>
</dbReference>
<accession>A0ABY5DUI1</accession>
<dbReference type="Proteomes" id="UP001056035">
    <property type="component" value="Chromosome"/>
</dbReference>
<protein>
    <submittedName>
        <fullName evidence="11">OmpA family protein</fullName>
    </submittedName>
</protein>
<feature type="region of interest" description="Disordered" evidence="8">
    <location>
        <begin position="274"/>
        <end position="313"/>
    </location>
</feature>
<sequence length="313" mass="32727">MARHGGRRRGGGHGGGEHEGGDERWLLSYADMMTLLVALFMVLFSISSVNKSKLEGLQKSLKDAFSGRVLPGGTSIMSAGGTSADKRVIAPPQSTQPQPQMGGATQGMTAAQKAAARAAEAKDFAQLKARIDAFAAQQGISGQVSTRVSADGLHIRILTDNLLFDSGSAVPKQGSYPLLAKLGTVLAREGSHAVVVEGHTDSMPIASARFPTNWELSAARATAVVRAFIVAHVSPDRLTASGRADRDAITSNATPDGRAVNRRVEILLPREMTDVPAPRPASTGNGTGSIVPPELSHPLGTRIVPRPATEAHP</sequence>
<evidence type="ECO:0000313" key="12">
    <source>
        <dbReference type="Proteomes" id="UP001056035"/>
    </source>
</evidence>
<keyword evidence="5 9" id="KW-1133">Transmembrane helix</keyword>
<dbReference type="EMBL" id="CP098502">
    <property type="protein sequence ID" value="UTI64681.1"/>
    <property type="molecule type" value="Genomic_DNA"/>
</dbReference>
<organism evidence="11 12">
    <name type="scientific">Paraconexibacter antarcticus</name>
    <dbReference type="NCBI Taxonomy" id="2949664"/>
    <lineage>
        <taxon>Bacteria</taxon>
        <taxon>Bacillati</taxon>
        <taxon>Actinomycetota</taxon>
        <taxon>Thermoleophilia</taxon>
        <taxon>Solirubrobacterales</taxon>
        <taxon>Paraconexibacteraceae</taxon>
        <taxon>Paraconexibacter</taxon>
    </lineage>
</organism>
<keyword evidence="3" id="KW-1003">Cell membrane</keyword>
<feature type="compositionally biased region" description="Basic residues" evidence="8">
    <location>
        <begin position="1"/>
        <end position="11"/>
    </location>
</feature>
<evidence type="ECO:0000259" key="10">
    <source>
        <dbReference type="PROSITE" id="PS51123"/>
    </source>
</evidence>
<evidence type="ECO:0000313" key="11">
    <source>
        <dbReference type="EMBL" id="UTI64681.1"/>
    </source>
</evidence>
<proteinExistence type="inferred from homology"/>
<evidence type="ECO:0000256" key="7">
    <source>
        <dbReference type="PROSITE-ProRule" id="PRU00473"/>
    </source>
</evidence>
<reference evidence="11 12" key="1">
    <citation type="submission" date="2022-06" db="EMBL/GenBank/DDBJ databases">
        <title>Paraconexibacter antarcticus.</title>
        <authorList>
            <person name="Kim C.S."/>
        </authorList>
    </citation>
    <scope>NUCLEOTIDE SEQUENCE [LARGE SCALE GENOMIC DNA]</scope>
    <source>
        <strain evidence="11 12">02-257</strain>
    </source>
</reference>
<evidence type="ECO:0000256" key="6">
    <source>
        <dbReference type="ARBA" id="ARBA00023136"/>
    </source>
</evidence>
<keyword evidence="12" id="KW-1185">Reference proteome</keyword>
<evidence type="ECO:0000256" key="4">
    <source>
        <dbReference type="ARBA" id="ARBA00022692"/>
    </source>
</evidence>
<gene>
    <name evidence="11" type="ORF">NBH00_00385</name>
</gene>
<dbReference type="Gene3D" id="3.30.1330.60">
    <property type="entry name" value="OmpA-like domain"/>
    <property type="match status" value="1"/>
</dbReference>
<dbReference type="InterPro" id="IPR006665">
    <property type="entry name" value="OmpA-like"/>
</dbReference>
<feature type="domain" description="OmpA-like" evidence="10">
    <location>
        <begin position="151"/>
        <end position="272"/>
    </location>
</feature>
<dbReference type="InterPro" id="IPR036737">
    <property type="entry name" value="OmpA-like_sf"/>
</dbReference>
<evidence type="ECO:0000256" key="8">
    <source>
        <dbReference type="SAM" id="MobiDB-lite"/>
    </source>
</evidence>
<feature type="region of interest" description="Disordered" evidence="8">
    <location>
        <begin position="1"/>
        <end position="22"/>
    </location>
</feature>
<dbReference type="InterPro" id="IPR025713">
    <property type="entry name" value="MotB-like_N_dom"/>
</dbReference>
<keyword evidence="4 9" id="KW-0812">Transmembrane</keyword>
<comment type="subcellular location">
    <subcellularLocation>
        <location evidence="1">Cell membrane</location>
        <topology evidence="1">Single-pass membrane protein</topology>
    </subcellularLocation>
</comment>
<dbReference type="RefSeq" id="WP_254571380.1">
    <property type="nucleotide sequence ID" value="NZ_CP098502.1"/>
</dbReference>
<name>A0ABY5DUI1_9ACTN</name>
<dbReference type="PANTHER" id="PTHR30329:SF21">
    <property type="entry name" value="LIPOPROTEIN YIAD-RELATED"/>
    <property type="match status" value="1"/>
</dbReference>
<dbReference type="SUPFAM" id="SSF103088">
    <property type="entry name" value="OmpA-like"/>
    <property type="match status" value="1"/>
</dbReference>
<evidence type="ECO:0000256" key="2">
    <source>
        <dbReference type="ARBA" id="ARBA00008914"/>
    </source>
</evidence>